<accession>A0ABQ9HSY5</accession>
<name>A0ABQ9HSY5_9NEOP</name>
<sequence length="105" mass="12105">MLSGYYSPSLQTYVLYLPVSIVSKVAETMRCNRFDEILRYLHVADNTAMSDTDHIIDDSTIPYFGRHSAKQFIRGKPIRFSYKLWVVADPAGYIFHLNPYCVTCT</sequence>
<dbReference type="Pfam" id="PF13843">
    <property type="entry name" value="DDE_Tnp_1_7"/>
    <property type="match status" value="1"/>
</dbReference>
<evidence type="ECO:0000313" key="2">
    <source>
        <dbReference type="EMBL" id="KAJ8887505.1"/>
    </source>
</evidence>
<dbReference type="Proteomes" id="UP001159363">
    <property type="component" value="Chromosome X"/>
</dbReference>
<dbReference type="InterPro" id="IPR052638">
    <property type="entry name" value="PiggyBac_TE-derived"/>
</dbReference>
<dbReference type="EMBL" id="JARBHB010000004">
    <property type="protein sequence ID" value="KAJ8887505.1"/>
    <property type="molecule type" value="Genomic_DNA"/>
</dbReference>
<dbReference type="PANTHER" id="PTHR47055">
    <property type="entry name" value="DDE_TNP_1_7 DOMAIN-CONTAINING PROTEIN"/>
    <property type="match status" value="1"/>
</dbReference>
<gene>
    <name evidence="2" type="ORF">PR048_013720</name>
</gene>
<keyword evidence="3" id="KW-1185">Reference proteome</keyword>
<comment type="caution">
    <text evidence="2">The sequence shown here is derived from an EMBL/GenBank/DDBJ whole genome shotgun (WGS) entry which is preliminary data.</text>
</comment>
<evidence type="ECO:0000259" key="1">
    <source>
        <dbReference type="Pfam" id="PF13843"/>
    </source>
</evidence>
<evidence type="ECO:0000313" key="3">
    <source>
        <dbReference type="Proteomes" id="UP001159363"/>
    </source>
</evidence>
<organism evidence="2 3">
    <name type="scientific">Dryococelus australis</name>
    <dbReference type="NCBI Taxonomy" id="614101"/>
    <lineage>
        <taxon>Eukaryota</taxon>
        <taxon>Metazoa</taxon>
        <taxon>Ecdysozoa</taxon>
        <taxon>Arthropoda</taxon>
        <taxon>Hexapoda</taxon>
        <taxon>Insecta</taxon>
        <taxon>Pterygota</taxon>
        <taxon>Neoptera</taxon>
        <taxon>Polyneoptera</taxon>
        <taxon>Phasmatodea</taxon>
        <taxon>Verophasmatodea</taxon>
        <taxon>Anareolatae</taxon>
        <taxon>Phasmatidae</taxon>
        <taxon>Eurycanthinae</taxon>
        <taxon>Dryococelus</taxon>
    </lineage>
</organism>
<proteinExistence type="predicted"/>
<reference evidence="2 3" key="1">
    <citation type="submission" date="2023-02" db="EMBL/GenBank/DDBJ databases">
        <title>LHISI_Scaffold_Assembly.</title>
        <authorList>
            <person name="Stuart O.P."/>
            <person name="Cleave R."/>
            <person name="Magrath M.J.L."/>
            <person name="Mikheyev A.S."/>
        </authorList>
    </citation>
    <scope>NUCLEOTIDE SEQUENCE [LARGE SCALE GENOMIC DNA]</scope>
    <source>
        <strain evidence="2">Daus_M_001</strain>
        <tissue evidence="2">Leg muscle</tissue>
    </source>
</reference>
<protein>
    <recommendedName>
        <fullName evidence="1">PiggyBac transposable element-derived protein domain-containing protein</fullName>
    </recommendedName>
</protein>
<feature type="domain" description="PiggyBac transposable element-derived protein" evidence="1">
    <location>
        <begin position="52"/>
        <end position="101"/>
    </location>
</feature>
<dbReference type="InterPro" id="IPR029526">
    <property type="entry name" value="PGBD"/>
</dbReference>
<dbReference type="PANTHER" id="PTHR47055:SF3">
    <property type="entry name" value="PHORBOL-ESTER_DAG-TYPE DOMAIN-CONTAINING PROTEIN"/>
    <property type="match status" value="1"/>
</dbReference>